<protein>
    <recommendedName>
        <fullName evidence="3">ABC-type phosphate/phosphonate transport system, substrate-binding protein</fullName>
    </recommendedName>
</protein>
<proteinExistence type="predicted"/>
<evidence type="ECO:0008006" key="3">
    <source>
        <dbReference type="Google" id="ProtNLM"/>
    </source>
</evidence>
<reference evidence="1 2" key="1">
    <citation type="submission" date="2024-04" db="EMBL/GenBank/DDBJ databases">
        <title>Draft genome sequence of Pseudophaeobacter arcticus NBRC 116598.</title>
        <authorList>
            <person name="Miyakawa T."/>
            <person name="Kusuya Y."/>
            <person name="Miura T."/>
        </authorList>
    </citation>
    <scope>NUCLEOTIDE SEQUENCE [LARGE SCALE GENOMIC DNA]</scope>
    <source>
        <strain evidence="1 2">SU-CL00105</strain>
    </source>
</reference>
<dbReference type="SUPFAM" id="SSF53850">
    <property type="entry name" value="Periplasmic binding protein-like II"/>
    <property type="match status" value="1"/>
</dbReference>
<name>A0ABQ0ALA4_9RHOB</name>
<dbReference type="PANTHER" id="PTHR35841">
    <property type="entry name" value="PHOSPHONATES-BINDING PERIPLASMIC PROTEIN"/>
    <property type="match status" value="1"/>
</dbReference>
<dbReference type="RefSeq" id="WP_353399683.1">
    <property type="nucleotide sequence ID" value="NZ_BAABWU010000007.1"/>
</dbReference>
<accession>A0ABQ0ALA4</accession>
<dbReference type="PANTHER" id="PTHR35841:SF1">
    <property type="entry name" value="PHOSPHONATES-BINDING PERIPLASMIC PROTEIN"/>
    <property type="match status" value="1"/>
</dbReference>
<evidence type="ECO:0000313" key="1">
    <source>
        <dbReference type="EMBL" id="GAA6196634.1"/>
    </source>
</evidence>
<organism evidence="1 2">
    <name type="scientific">Pseudophaeobacter arcticus</name>
    <dbReference type="NCBI Taxonomy" id="385492"/>
    <lineage>
        <taxon>Bacteria</taxon>
        <taxon>Pseudomonadati</taxon>
        <taxon>Pseudomonadota</taxon>
        <taxon>Alphaproteobacteria</taxon>
        <taxon>Rhodobacterales</taxon>
        <taxon>Paracoccaceae</taxon>
        <taxon>Pseudophaeobacter</taxon>
    </lineage>
</organism>
<evidence type="ECO:0000313" key="2">
    <source>
        <dbReference type="Proteomes" id="UP001441944"/>
    </source>
</evidence>
<sequence>MIAFLGMYDRPETAAANDLLWSAIRNNLEKGPATLSREIEPWSAWSSPDLLLAQTCGCPFRTRLYGEVELVGTPDYGLPDCAPGFYRSVLIAKKSAATPRLEHFDRGRFAYNDALSQSGWAAPLIHLQDRNILPGALIETGSHRGSAQAVAEGRADFAALDLLSWEMIQTYDDFADELSVVDLTVPTPGLPFITALNQDPTALFLAIKSAIASLDETTRATLRLKGFLHIPTSEYLAVPTPPGPVLTGLKIKARG</sequence>
<gene>
    <name evidence="1" type="ORF">NBRC116598_20780</name>
</gene>
<dbReference type="EMBL" id="BAABWU010000007">
    <property type="protein sequence ID" value="GAA6196634.1"/>
    <property type="molecule type" value="Genomic_DNA"/>
</dbReference>
<dbReference type="Proteomes" id="UP001441944">
    <property type="component" value="Unassembled WGS sequence"/>
</dbReference>
<dbReference type="Pfam" id="PF12974">
    <property type="entry name" value="Phosphonate-bd"/>
    <property type="match status" value="1"/>
</dbReference>
<comment type="caution">
    <text evidence="1">The sequence shown here is derived from an EMBL/GenBank/DDBJ whole genome shotgun (WGS) entry which is preliminary data.</text>
</comment>
<keyword evidence="2" id="KW-1185">Reference proteome</keyword>
<dbReference type="Gene3D" id="3.40.190.10">
    <property type="entry name" value="Periplasmic binding protein-like II"/>
    <property type="match status" value="1"/>
</dbReference>